<evidence type="ECO:0000313" key="2">
    <source>
        <dbReference type="EMBL" id="MBW4753608.1"/>
    </source>
</evidence>
<accession>A0ABS6Y2A1</accession>
<organism evidence="2 3">
    <name type="scientific">Prevotella melaninogenica</name>
    <dbReference type="NCBI Taxonomy" id="28132"/>
    <lineage>
        <taxon>Bacteria</taxon>
        <taxon>Pseudomonadati</taxon>
        <taxon>Bacteroidota</taxon>
        <taxon>Bacteroidia</taxon>
        <taxon>Bacteroidales</taxon>
        <taxon>Prevotellaceae</taxon>
        <taxon>Prevotella</taxon>
    </lineage>
</organism>
<gene>
    <name evidence="2" type="ORF">KZO77_00965</name>
</gene>
<dbReference type="RefSeq" id="WP_211804957.1">
    <property type="nucleotide sequence ID" value="NZ_CP072351.1"/>
</dbReference>
<dbReference type="EMBL" id="JAHXCP010000001">
    <property type="protein sequence ID" value="MBW4753608.1"/>
    <property type="molecule type" value="Genomic_DNA"/>
</dbReference>
<keyword evidence="1" id="KW-0812">Transmembrane</keyword>
<evidence type="ECO:0000313" key="3">
    <source>
        <dbReference type="Proteomes" id="UP000812077"/>
    </source>
</evidence>
<dbReference type="Proteomes" id="UP000812077">
    <property type="component" value="Unassembled WGS sequence"/>
</dbReference>
<keyword evidence="1" id="KW-0472">Membrane</keyword>
<protein>
    <submittedName>
        <fullName evidence="2">Uncharacterized protein</fullName>
    </submittedName>
</protein>
<evidence type="ECO:0000256" key="1">
    <source>
        <dbReference type="SAM" id="Phobius"/>
    </source>
</evidence>
<comment type="caution">
    <text evidence="2">The sequence shown here is derived from an EMBL/GenBank/DDBJ whole genome shotgun (WGS) entry which is preliminary data.</text>
</comment>
<proteinExistence type="predicted"/>
<name>A0ABS6Y2A1_9BACT</name>
<reference evidence="2 3" key="1">
    <citation type="submission" date="2021-07" db="EMBL/GenBank/DDBJ databases">
        <title>Genomic diversity and antimicrobial resistance of Prevotella spp. isolated from chronic lung disease airways.</title>
        <authorList>
            <person name="Webb K.A."/>
            <person name="Olagoke O.S."/>
            <person name="Baird T."/>
            <person name="Neill J."/>
            <person name="Pham A."/>
            <person name="Wells T.J."/>
            <person name="Ramsay K.A."/>
            <person name="Bell S.C."/>
            <person name="Sarovich D.S."/>
            <person name="Price E.P."/>
        </authorList>
    </citation>
    <scope>NUCLEOTIDE SEQUENCE [LARGE SCALE GENOMIC DNA]</scope>
    <source>
        <strain evidence="2 3">SCHI0027.S.6</strain>
    </source>
</reference>
<feature type="transmembrane region" description="Helical" evidence="1">
    <location>
        <begin position="50"/>
        <end position="70"/>
    </location>
</feature>
<keyword evidence="3" id="KW-1185">Reference proteome</keyword>
<keyword evidence="1" id="KW-1133">Transmembrane helix</keyword>
<sequence length="75" mass="8632">MQPTTLRTAQRSFTLKDWASEKRNKFSQWFNGESATFSRLCGERFTHKEVCYAHLFLVVLLAACFVAEWLEGGAL</sequence>